<keyword evidence="2" id="KW-0802">TPR repeat</keyword>
<dbReference type="SUPFAM" id="SSF48452">
    <property type="entry name" value="TPR-like"/>
    <property type="match status" value="1"/>
</dbReference>
<name>A0A7S4UB88_GUITH</name>
<dbReference type="PANTHER" id="PTHR45586:SF1">
    <property type="entry name" value="LIPOPOLYSACCHARIDE ASSEMBLY PROTEIN B"/>
    <property type="match status" value="1"/>
</dbReference>
<protein>
    <recommendedName>
        <fullName evidence="4">Tetratricopeptide repeat protein</fullName>
    </recommendedName>
</protein>
<reference evidence="3" key="1">
    <citation type="submission" date="2021-01" db="EMBL/GenBank/DDBJ databases">
        <authorList>
            <person name="Corre E."/>
            <person name="Pelletier E."/>
            <person name="Niang G."/>
            <person name="Scheremetjew M."/>
            <person name="Finn R."/>
            <person name="Kale V."/>
            <person name="Holt S."/>
            <person name="Cochrane G."/>
            <person name="Meng A."/>
            <person name="Brown T."/>
            <person name="Cohen L."/>
        </authorList>
    </citation>
    <scope>NUCLEOTIDE SEQUENCE</scope>
    <source>
        <strain evidence="3">CCMP 2712</strain>
    </source>
</reference>
<organism evidence="3">
    <name type="scientific">Guillardia theta</name>
    <name type="common">Cryptophyte</name>
    <name type="synonym">Cryptomonas phi</name>
    <dbReference type="NCBI Taxonomy" id="55529"/>
    <lineage>
        <taxon>Eukaryota</taxon>
        <taxon>Cryptophyceae</taxon>
        <taxon>Pyrenomonadales</taxon>
        <taxon>Geminigeraceae</taxon>
        <taxon>Guillardia</taxon>
    </lineage>
</organism>
<dbReference type="InterPro" id="IPR011990">
    <property type="entry name" value="TPR-like_helical_dom_sf"/>
</dbReference>
<dbReference type="Gene3D" id="1.25.40.10">
    <property type="entry name" value="Tetratricopeptide repeat domain"/>
    <property type="match status" value="1"/>
</dbReference>
<evidence type="ECO:0008006" key="4">
    <source>
        <dbReference type="Google" id="ProtNLM"/>
    </source>
</evidence>
<proteinExistence type="predicted"/>
<sequence>MAEELFEEALKLEPDMVEAISGLGSIIEHRMTDELDTKRKEQFLNIAEAHHEKALSLLPDNPDVITNYASFLQANRGNRQNEAEELYQRVLSGDPEHACALGHLAGFYNARGRRHEAMELAERAFLLQPWRKDFSTLLEDFPESRYYRLAT</sequence>
<gene>
    <name evidence="3" type="ORF">GTHE00462_LOCUS33840</name>
</gene>
<accession>A0A7S4UB88</accession>
<evidence type="ECO:0000256" key="1">
    <source>
        <dbReference type="ARBA" id="ARBA00022737"/>
    </source>
</evidence>
<dbReference type="PANTHER" id="PTHR45586">
    <property type="entry name" value="TPR REPEAT-CONTAINING PROTEIN PA4667"/>
    <property type="match status" value="1"/>
</dbReference>
<keyword evidence="1" id="KW-0677">Repeat</keyword>
<evidence type="ECO:0000313" key="3">
    <source>
        <dbReference type="EMBL" id="CAE2332045.1"/>
    </source>
</evidence>
<dbReference type="InterPro" id="IPR051012">
    <property type="entry name" value="CellSynth/LPSAsmb/PSIAsmb"/>
</dbReference>
<dbReference type="AlphaFoldDB" id="A0A7S4UB88"/>
<dbReference type="Pfam" id="PF14559">
    <property type="entry name" value="TPR_19"/>
    <property type="match status" value="1"/>
</dbReference>
<evidence type="ECO:0000256" key="2">
    <source>
        <dbReference type="ARBA" id="ARBA00022803"/>
    </source>
</evidence>
<dbReference type="EMBL" id="HBKN01043194">
    <property type="protein sequence ID" value="CAE2332045.1"/>
    <property type="molecule type" value="Transcribed_RNA"/>
</dbReference>